<dbReference type="Pfam" id="PF00595">
    <property type="entry name" value="PDZ"/>
    <property type="match status" value="1"/>
</dbReference>
<dbReference type="SMART" id="SM00228">
    <property type="entry name" value="PDZ"/>
    <property type="match status" value="1"/>
</dbReference>
<dbReference type="RefSeq" id="XP_008869228.1">
    <property type="nucleotide sequence ID" value="XM_008871006.1"/>
</dbReference>
<dbReference type="InterPro" id="IPR036034">
    <property type="entry name" value="PDZ_sf"/>
</dbReference>
<dbReference type="SUPFAM" id="SSF50156">
    <property type="entry name" value="PDZ domain-like"/>
    <property type="match status" value="1"/>
</dbReference>
<dbReference type="InterPro" id="IPR001478">
    <property type="entry name" value="PDZ"/>
</dbReference>
<dbReference type="OrthoDB" id="8058206at2759"/>
<dbReference type="GeneID" id="20083138"/>
<reference evidence="2" key="1">
    <citation type="submission" date="2013-12" db="EMBL/GenBank/DDBJ databases">
        <title>The Genome Sequence of Aphanomyces invadans NJM9701.</title>
        <authorList>
            <consortium name="The Broad Institute Genomics Platform"/>
            <person name="Russ C."/>
            <person name="Tyler B."/>
            <person name="van West P."/>
            <person name="Dieguez-Uribeondo J."/>
            <person name="Young S.K."/>
            <person name="Zeng Q."/>
            <person name="Gargeya S."/>
            <person name="Fitzgerald M."/>
            <person name="Abouelleil A."/>
            <person name="Alvarado L."/>
            <person name="Chapman S.B."/>
            <person name="Gainer-Dewar J."/>
            <person name="Goldberg J."/>
            <person name="Griggs A."/>
            <person name="Gujja S."/>
            <person name="Hansen M."/>
            <person name="Howarth C."/>
            <person name="Imamovic A."/>
            <person name="Ireland A."/>
            <person name="Larimer J."/>
            <person name="McCowan C."/>
            <person name="Murphy C."/>
            <person name="Pearson M."/>
            <person name="Poon T.W."/>
            <person name="Priest M."/>
            <person name="Roberts A."/>
            <person name="Saif S."/>
            <person name="Shea T."/>
            <person name="Sykes S."/>
            <person name="Wortman J."/>
            <person name="Nusbaum C."/>
            <person name="Birren B."/>
        </authorList>
    </citation>
    <scope>NUCLEOTIDE SEQUENCE [LARGE SCALE GENOMIC DNA]</scope>
    <source>
        <strain evidence="2">NJM9701</strain>
    </source>
</reference>
<dbReference type="Gene3D" id="2.30.42.10">
    <property type="match status" value="1"/>
</dbReference>
<proteinExistence type="predicted"/>
<organism evidence="2">
    <name type="scientific">Aphanomyces invadans</name>
    <dbReference type="NCBI Taxonomy" id="157072"/>
    <lineage>
        <taxon>Eukaryota</taxon>
        <taxon>Sar</taxon>
        <taxon>Stramenopiles</taxon>
        <taxon>Oomycota</taxon>
        <taxon>Saprolegniomycetes</taxon>
        <taxon>Saprolegniales</taxon>
        <taxon>Verrucalvaceae</taxon>
        <taxon>Aphanomyces</taxon>
    </lineage>
</organism>
<dbReference type="AlphaFoldDB" id="A0A024UAG8"/>
<feature type="domain" description="PDZ" evidence="1">
    <location>
        <begin position="433"/>
        <end position="509"/>
    </location>
</feature>
<evidence type="ECO:0000259" key="1">
    <source>
        <dbReference type="PROSITE" id="PS50106"/>
    </source>
</evidence>
<gene>
    <name evidence="2" type="ORF">H310_06088</name>
</gene>
<dbReference type="PROSITE" id="PS50106">
    <property type="entry name" value="PDZ"/>
    <property type="match status" value="1"/>
</dbReference>
<sequence length="509" mass="55885">MGRNDLMGMEGDAGVRWALLDTGLWWPVTLLDAPPKELRHGQEITGGPTMYLFGTQSFTQGNMKTRVWRCVEHNQMAYGQPGLGISGKAVVDQFAAAIAEAEDYCTAWTRTSSAPEHSSKIPALIVDDRDGACVSDVESHFRMISTHEATLEQHWTSFVNHPAHQNLAMLKSSLDSTISTLLAIASYLSANALARSPPTTMAALYYALVTTIYFNEMNGALITAVSNEADRTFVSSYVRVMLWSLHCVIRPQLESQVMKQWTCLSTSVPVGIFNAAASLWGAVNCALKVTTNGPSIDQLNIAINHLGQSPHLKSMKQFRELLKTYARSLSTIEREWISPSGMFRYPSEICVPPLGELSCTARANHLALATSTVSALTEAPMPHPNQDHATTSTVSFKQRGQHDIESSNLQGASTRSEASDMRQAKEYVVTFASGPLGLKLVMDSLRVTVAEVLPGTQADRHGLIQKGDVLVKIQDVVVRDNTSIVHCLTKPRVRPLHVTFHRRAVEMLK</sequence>
<accession>A0A024UAG8</accession>
<dbReference type="EMBL" id="KI913961">
    <property type="protein sequence ID" value="ETW02623.1"/>
    <property type="molecule type" value="Genomic_DNA"/>
</dbReference>
<protein>
    <recommendedName>
        <fullName evidence="1">PDZ domain-containing protein</fullName>
    </recommendedName>
</protein>
<dbReference type="CDD" id="cd00136">
    <property type="entry name" value="PDZ_canonical"/>
    <property type="match status" value="1"/>
</dbReference>
<name>A0A024UAG8_9STRA</name>
<dbReference type="VEuPathDB" id="FungiDB:H310_06088"/>
<evidence type="ECO:0000313" key="2">
    <source>
        <dbReference type="EMBL" id="ETW02623.1"/>
    </source>
</evidence>